<protein>
    <submittedName>
        <fullName evidence="2">DUF2294 family protein</fullName>
    </submittedName>
</protein>
<dbReference type="AlphaFoldDB" id="A0A7T5EPY8"/>
<gene>
    <name evidence="2" type="ORF">JD108_11975</name>
    <name evidence="3" type="ORF">KDJ56_11920</name>
</gene>
<evidence type="ECO:0000313" key="5">
    <source>
        <dbReference type="Proteomes" id="UP000677234"/>
    </source>
</evidence>
<accession>A0A7T5EPY8</accession>
<organism evidence="2 4">
    <name type="scientific">Brevibacillus composti</name>
    <dbReference type="NCBI Taxonomy" id="2796470"/>
    <lineage>
        <taxon>Bacteria</taxon>
        <taxon>Bacillati</taxon>
        <taxon>Bacillota</taxon>
        <taxon>Bacilli</taxon>
        <taxon>Bacillales</taxon>
        <taxon>Paenibacillaceae</taxon>
        <taxon>Brevibacillus</taxon>
    </lineage>
</organism>
<reference evidence="3" key="2">
    <citation type="submission" date="2021-04" db="EMBL/GenBank/DDBJ databases">
        <title>Brevibacillus composti FJAT-54423, complete genome.</title>
        <authorList>
            <person name="Tang R."/>
        </authorList>
    </citation>
    <scope>NUCLEOTIDE SEQUENCE</scope>
    <source>
        <strain evidence="3">FJAT-54424</strain>
    </source>
</reference>
<name>A0A7T5EPY8_9BACL</name>
<proteinExistence type="predicted"/>
<sequence>MHFCFRAGHTYLTVYIRNFLSPIEQVLLEQGQERTVQTIRDALMKKLLPEIKAYIKKITERDLVEFYYDWNFQQMSGLLLGISSTPFFMGPAFSEEYEGKETLHREMYLHHEHVHRKPTKACWCSAWAMNRAAREKHNACHSFVERCDWHEKWSGYAK</sequence>
<evidence type="ECO:0000313" key="4">
    <source>
        <dbReference type="Proteomes" id="UP000595847"/>
    </source>
</evidence>
<feature type="domain" description="Na+-translocating membrane potential-generating system MpsC" evidence="1">
    <location>
        <begin position="11"/>
        <end position="74"/>
    </location>
</feature>
<dbReference type="Pfam" id="PF10057">
    <property type="entry name" value="MpsC"/>
    <property type="match status" value="1"/>
</dbReference>
<evidence type="ECO:0000313" key="3">
    <source>
        <dbReference type="EMBL" id="QUO43668.1"/>
    </source>
</evidence>
<dbReference type="EMBL" id="CP073708">
    <property type="protein sequence ID" value="QUO43668.1"/>
    <property type="molecule type" value="Genomic_DNA"/>
</dbReference>
<dbReference type="EMBL" id="CP066308">
    <property type="protein sequence ID" value="QQE76595.1"/>
    <property type="molecule type" value="Genomic_DNA"/>
</dbReference>
<dbReference type="InterPro" id="IPR018745">
    <property type="entry name" value="MpsC"/>
</dbReference>
<keyword evidence="5" id="KW-1185">Reference proteome</keyword>
<dbReference type="KEGG" id="bcop:JD108_11975"/>
<dbReference type="RefSeq" id="WP_198830090.1">
    <property type="nucleotide sequence ID" value="NZ_CP066308.1"/>
</dbReference>
<evidence type="ECO:0000313" key="2">
    <source>
        <dbReference type="EMBL" id="QQE76595.1"/>
    </source>
</evidence>
<dbReference type="Proteomes" id="UP000595847">
    <property type="component" value="Chromosome"/>
</dbReference>
<dbReference type="Proteomes" id="UP000677234">
    <property type="component" value="Chromosome"/>
</dbReference>
<evidence type="ECO:0000259" key="1">
    <source>
        <dbReference type="Pfam" id="PF10057"/>
    </source>
</evidence>
<reference evidence="2 4" key="1">
    <citation type="submission" date="2020-12" db="EMBL/GenBank/DDBJ databases">
        <title>strain FJAT-54423T represents a novel species of the genus Brevibacillus.</title>
        <authorList>
            <person name="Tang R."/>
        </authorList>
    </citation>
    <scope>NUCLEOTIDE SEQUENCE [LARGE SCALE GENOMIC DNA]</scope>
    <source>
        <strain evidence="2 4">FJAT-54423</strain>
    </source>
</reference>